<evidence type="ECO:0000256" key="2">
    <source>
        <dbReference type="SAM" id="SignalP"/>
    </source>
</evidence>
<dbReference type="AlphaFoldDB" id="A0A7D5Z3N7"/>
<gene>
    <name evidence="4" type="ORF">HZU75_09140</name>
</gene>
<dbReference type="InterPro" id="IPR012336">
    <property type="entry name" value="Thioredoxin-like_fold"/>
</dbReference>
<evidence type="ECO:0000313" key="5">
    <source>
        <dbReference type="Proteomes" id="UP000510822"/>
    </source>
</evidence>
<dbReference type="KEGG" id="cfon:HZU75_09140"/>
<feature type="domain" description="Thioredoxin-like fold" evidence="3">
    <location>
        <begin position="57"/>
        <end position="207"/>
    </location>
</feature>
<name>A0A7D5Z3N7_9NEIS</name>
<evidence type="ECO:0000259" key="3">
    <source>
        <dbReference type="Pfam" id="PF13462"/>
    </source>
</evidence>
<evidence type="ECO:0000313" key="4">
    <source>
        <dbReference type="EMBL" id="QLI81681.1"/>
    </source>
</evidence>
<dbReference type="InterPro" id="IPR017937">
    <property type="entry name" value="Thioredoxin_CS"/>
</dbReference>
<dbReference type="InterPro" id="IPR036249">
    <property type="entry name" value="Thioredoxin-like_sf"/>
</dbReference>
<dbReference type="Pfam" id="PF13462">
    <property type="entry name" value="Thioredoxin_4"/>
    <property type="match status" value="1"/>
</dbReference>
<accession>A0A7D5Z3N7</accession>
<organism evidence="4 5">
    <name type="scientific">Chitinibacter fontanus</name>
    <dbReference type="NCBI Taxonomy" id="1737446"/>
    <lineage>
        <taxon>Bacteria</taxon>
        <taxon>Pseudomonadati</taxon>
        <taxon>Pseudomonadota</taxon>
        <taxon>Betaproteobacteria</taxon>
        <taxon>Neisseriales</taxon>
        <taxon>Chitinibacteraceae</taxon>
        <taxon>Chitinibacter</taxon>
    </lineage>
</organism>
<reference evidence="4 5" key="1">
    <citation type="journal article" date="2016" name="Int. J. Syst. Evol. Microbiol.">
        <title>Chitinibacter fontanus sp. nov., isolated from a spring.</title>
        <authorList>
            <person name="Sheu S.Y."/>
            <person name="Li Y.S."/>
            <person name="Young C.C."/>
            <person name="Chen W.M."/>
        </authorList>
    </citation>
    <scope>NUCLEOTIDE SEQUENCE [LARGE SCALE GENOMIC DNA]</scope>
    <source>
        <strain evidence="4 5">STM-7</strain>
    </source>
</reference>
<keyword evidence="2" id="KW-0732">Signal</keyword>
<feature type="signal peptide" evidence="2">
    <location>
        <begin position="1"/>
        <end position="19"/>
    </location>
</feature>
<dbReference type="RefSeq" id="WP_180305791.1">
    <property type="nucleotide sequence ID" value="NZ_CP058952.1"/>
</dbReference>
<dbReference type="Gene3D" id="3.40.30.10">
    <property type="entry name" value="Glutaredoxin"/>
    <property type="match status" value="1"/>
</dbReference>
<evidence type="ECO:0000256" key="1">
    <source>
        <dbReference type="ARBA" id="ARBA00023284"/>
    </source>
</evidence>
<dbReference type="SUPFAM" id="SSF52833">
    <property type="entry name" value="Thioredoxin-like"/>
    <property type="match status" value="1"/>
</dbReference>
<dbReference type="Proteomes" id="UP000510822">
    <property type="component" value="Chromosome"/>
</dbReference>
<protein>
    <submittedName>
        <fullName evidence="4">Thioredoxin domain-containing protein</fullName>
    </submittedName>
</protein>
<keyword evidence="5" id="KW-1185">Reference proteome</keyword>
<sequence>MQRRAFLSCLAALPLWARADDLAQLQQEAERRKQLYLAQLQDLAQAQPSAIFHQPLDIVLGPALAHRTVLVFSDFNCPYCRQLDPLLQQLAGDDVRFVMKWQTLMAETSGYAAHYALQVWRHRRSVYPDVHQQLMQAPLPLELQHIDAIARRTNTYHLLPKTAPLPSILQASVQLGQQLRIFATPTMLVGARMMGGMVDIETLQAAIGEWSLTP</sequence>
<feature type="chain" id="PRO_5029022379" evidence="2">
    <location>
        <begin position="20"/>
        <end position="214"/>
    </location>
</feature>
<dbReference type="EMBL" id="CP058952">
    <property type="protein sequence ID" value="QLI81681.1"/>
    <property type="molecule type" value="Genomic_DNA"/>
</dbReference>
<keyword evidence="1" id="KW-0676">Redox-active center</keyword>
<proteinExistence type="predicted"/>
<dbReference type="PROSITE" id="PS00194">
    <property type="entry name" value="THIOREDOXIN_1"/>
    <property type="match status" value="1"/>
</dbReference>